<dbReference type="EMBL" id="JBHTLT010000014">
    <property type="protein sequence ID" value="MFD1203979.1"/>
    <property type="molecule type" value="Genomic_DNA"/>
</dbReference>
<organism evidence="11 12">
    <name type="scientific">Sporosarcina contaminans</name>
    <dbReference type="NCBI Taxonomy" id="633403"/>
    <lineage>
        <taxon>Bacteria</taxon>
        <taxon>Bacillati</taxon>
        <taxon>Bacillota</taxon>
        <taxon>Bacilli</taxon>
        <taxon>Bacillales</taxon>
        <taxon>Caryophanaceae</taxon>
        <taxon>Sporosarcina</taxon>
    </lineage>
</organism>
<dbReference type="SUPFAM" id="SSF69618">
    <property type="entry name" value="HemD-like"/>
    <property type="match status" value="1"/>
</dbReference>
<dbReference type="Pfam" id="PF02602">
    <property type="entry name" value="HEM4"/>
    <property type="match status" value="1"/>
</dbReference>
<dbReference type="InterPro" id="IPR036108">
    <property type="entry name" value="4pyrrol_syn_uPrphyn_synt_sf"/>
</dbReference>
<dbReference type="CDD" id="cd06578">
    <property type="entry name" value="HemD"/>
    <property type="match status" value="1"/>
</dbReference>
<proteinExistence type="inferred from homology"/>
<evidence type="ECO:0000256" key="3">
    <source>
        <dbReference type="ARBA" id="ARBA00013109"/>
    </source>
</evidence>
<dbReference type="RefSeq" id="WP_381479689.1">
    <property type="nucleotide sequence ID" value="NZ_JBHTLT010000014.1"/>
</dbReference>
<name>A0ABW3TUQ7_9BACL</name>
<evidence type="ECO:0000256" key="7">
    <source>
        <dbReference type="ARBA" id="ARBA00040167"/>
    </source>
</evidence>
<comment type="caution">
    <text evidence="11">The sequence shown here is derived from an EMBL/GenBank/DDBJ whole genome shotgun (WGS) entry which is preliminary data.</text>
</comment>
<evidence type="ECO:0000256" key="9">
    <source>
        <dbReference type="RuleBase" id="RU366031"/>
    </source>
</evidence>
<evidence type="ECO:0000256" key="8">
    <source>
        <dbReference type="ARBA" id="ARBA00048617"/>
    </source>
</evidence>
<comment type="function">
    <text evidence="6 9">Catalyzes cyclization of the linear tetrapyrrole, hydroxymethylbilane, to the macrocyclic uroporphyrinogen III.</text>
</comment>
<evidence type="ECO:0000256" key="5">
    <source>
        <dbReference type="ARBA" id="ARBA00023244"/>
    </source>
</evidence>
<dbReference type="EC" id="4.2.1.75" evidence="3 9"/>
<comment type="pathway">
    <text evidence="1 9">Porphyrin-containing compound metabolism; protoporphyrin-IX biosynthesis; coproporphyrinogen-III from 5-aminolevulinate: step 3/4.</text>
</comment>
<dbReference type="Proteomes" id="UP001597231">
    <property type="component" value="Unassembled WGS sequence"/>
</dbReference>
<evidence type="ECO:0000256" key="2">
    <source>
        <dbReference type="ARBA" id="ARBA00008133"/>
    </source>
</evidence>
<evidence type="ECO:0000313" key="11">
    <source>
        <dbReference type="EMBL" id="MFD1203979.1"/>
    </source>
</evidence>
<evidence type="ECO:0000259" key="10">
    <source>
        <dbReference type="Pfam" id="PF02602"/>
    </source>
</evidence>
<dbReference type="InterPro" id="IPR039793">
    <property type="entry name" value="UROS/Hem4"/>
</dbReference>
<evidence type="ECO:0000313" key="12">
    <source>
        <dbReference type="Proteomes" id="UP001597231"/>
    </source>
</evidence>
<feature type="domain" description="Tetrapyrrole biosynthesis uroporphyrinogen III synthase" evidence="10">
    <location>
        <begin position="26"/>
        <end position="244"/>
    </location>
</feature>
<comment type="catalytic activity">
    <reaction evidence="8 9">
        <text>hydroxymethylbilane = uroporphyrinogen III + H2O</text>
        <dbReference type="Rhea" id="RHEA:18965"/>
        <dbReference type="ChEBI" id="CHEBI:15377"/>
        <dbReference type="ChEBI" id="CHEBI:57308"/>
        <dbReference type="ChEBI" id="CHEBI:57845"/>
        <dbReference type="EC" id="4.2.1.75"/>
    </reaction>
</comment>
<keyword evidence="4 9" id="KW-0456">Lyase</keyword>
<dbReference type="PANTHER" id="PTHR38042">
    <property type="entry name" value="UROPORPHYRINOGEN-III SYNTHASE, CHLOROPLASTIC"/>
    <property type="match status" value="1"/>
</dbReference>
<evidence type="ECO:0000256" key="6">
    <source>
        <dbReference type="ARBA" id="ARBA00037589"/>
    </source>
</evidence>
<dbReference type="PANTHER" id="PTHR38042:SF1">
    <property type="entry name" value="UROPORPHYRINOGEN-III SYNTHASE, CHLOROPLASTIC"/>
    <property type="match status" value="1"/>
</dbReference>
<comment type="similarity">
    <text evidence="2 9">Belongs to the uroporphyrinogen-III synthase family.</text>
</comment>
<accession>A0ABW3TUQ7</accession>
<evidence type="ECO:0000256" key="4">
    <source>
        <dbReference type="ARBA" id="ARBA00023239"/>
    </source>
</evidence>
<gene>
    <name evidence="11" type="ORF">ACFQ38_02395</name>
</gene>
<dbReference type="GO" id="GO:0004852">
    <property type="term" value="F:uroporphyrinogen-III synthase activity"/>
    <property type="evidence" value="ECO:0007669"/>
    <property type="project" value="UniProtKB-EC"/>
</dbReference>
<sequence length="254" mass="28003">MRDRGPLFGETVLFTGTPKSPEVFNLVKQYGGTPISLPLIQVAEIEEADDERKMNECSHFDWLIFTSQSAVEAFRAKMLRFGFSADLIHSKIAAVGTKTAAALEKIGFNVSFIPTVFSADTFVKQFQPETNRQLNVLFLRGNLAGSLIKEELPFHVVEWTVYKTEKQLSSIGKILNILDEATSVNILFASPSAVHIFAEAIAASRGWEGFTICAIGHVTEQALIEAGAPRVDVKPETYTLIDLVNALARRKEGL</sequence>
<dbReference type="Gene3D" id="3.40.50.10090">
    <property type="match status" value="2"/>
</dbReference>
<protein>
    <recommendedName>
        <fullName evidence="7 9">Uroporphyrinogen-III synthase</fullName>
        <ecNumber evidence="3 9">4.2.1.75</ecNumber>
    </recommendedName>
</protein>
<keyword evidence="12" id="KW-1185">Reference proteome</keyword>
<evidence type="ECO:0000256" key="1">
    <source>
        <dbReference type="ARBA" id="ARBA00004772"/>
    </source>
</evidence>
<keyword evidence="5 9" id="KW-0627">Porphyrin biosynthesis</keyword>
<reference evidence="12" key="1">
    <citation type="journal article" date="2019" name="Int. J. Syst. Evol. Microbiol.">
        <title>The Global Catalogue of Microorganisms (GCM) 10K type strain sequencing project: providing services to taxonomists for standard genome sequencing and annotation.</title>
        <authorList>
            <consortium name="The Broad Institute Genomics Platform"/>
            <consortium name="The Broad Institute Genome Sequencing Center for Infectious Disease"/>
            <person name="Wu L."/>
            <person name="Ma J."/>
        </authorList>
    </citation>
    <scope>NUCLEOTIDE SEQUENCE [LARGE SCALE GENOMIC DNA]</scope>
    <source>
        <strain evidence="12">CCUG 53915</strain>
    </source>
</reference>
<dbReference type="InterPro" id="IPR003754">
    <property type="entry name" value="4pyrrol_synth_uPrphyn_synth"/>
</dbReference>